<sequence length="793" mass="84562">ERSTCFTCSSKNNPPHNAKQASTTILPKGTVESRGNGTVNSHAVISRQIQEFIHGEGKFSFWAEVRGFFTVWMFVTRLPGPTWVDHHPGYLMRGMCYFPISGALIGAFVSTFYDVANLTLSLPLIISSIISEVTSLWVTGCFHEDGLADSADGIGGGWTSEQILKIMTDTRLGTYGCAILLLYMIGKVELIAILGKSIWVLGKCQGGGPAIVVTTRDYVDEQGPKYRFYSFFLQAKYLVTWSRVVFATMTSLIVASIAYGVVKGAILISAVMVMAFFSGRYADYLLGGVMGDYLGATICVTEVYLLTIILLFNKLEDHLILFEEIVSVFSEVTTGDTSASGLMKSLMQSDSVFSLLKAVSVVLFTHVWCRNVGHSPVFVRKAVSEREPTDEIQISLVGPVAGDDTNVSNALEAFLADKNNNFSQRFNAVREYLDSLAKPVGSLGTLEDWASRLASIQRSITPKADRVACILFAADHGVAKDIADGGMSCSAYPASVSKKIVLGLDKGLAGACVLAKCNDVDLRVIDVGLADGLSKCEWTGKIARSSKSKIIGGTKNFCTSNALSSEEVDQCIRAGKMETAKTIDELGCDVVVFGEVGIGNTTTSATLISCLTGKNPSDLCGSGASTSRDGVNEDIVTKKISIVEEAIKYHGASKLKGQPYKALKAVGGAEIAAIVGGMLEASERNVVVLVDGFICSTAAMIACLINPMVSRGLLFATESTEKGQAVALEEIAKIALANSIPPPEGPALRMKLRMGEGTGGLSAVPLARTACATLSIGTLEEVLNLEGTNGYER</sequence>
<evidence type="ECO:0000256" key="3">
    <source>
        <dbReference type="ARBA" id="ARBA00011991"/>
    </source>
</evidence>
<accession>A0ABD3PTS0</accession>
<comment type="catalytic activity">
    <reaction evidence="9">
        <text>5,6-dimethylbenzimidazole + nicotinate beta-D-ribonucleotide = alpha-ribazole 5'-phosphate + nicotinate + H(+)</text>
        <dbReference type="Rhea" id="RHEA:11196"/>
        <dbReference type="ChEBI" id="CHEBI:15378"/>
        <dbReference type="ChEBI" id="CHEBI:15890"/>
        <dbReference type="ChEBI" id="CHEBI:32544"/>
        <dbReference type="ChEBI" id="CHEBI:57502"/>
        <dbReference type="ChEBI" id="CHEBI:57918"/>
        <dbReference type="EC" id="2.4.2.21"/>
    </reaction>
</comment>
<dbReference type="InterPro" id="IPR036087">
    <property type="entry name" value="Nict_dMeBzImd_PRibTrfase_sf"/>
</dbReference>
<keyword evidence="6" id="KW-0328">Glycosyltransferase</keyword>
<evidence type="ECO:0000256" key="5">
    <source>
        <dbReference type="ARBA" id="ARBA00022573"/>
    </source>
</evidence>
<feature type="transmembrane region" description="Helical" evidence="10">
    <location>
        <begin position="293"/>
        <end position="312"/>
    </location>
</feature>
<dbReference type="Gene3D" id="3.40.50.10210">
    <property type="match status" value="1"/>
</dbReference>
<feature type="transmembrane region" description="Helical" evidence="10">
    <location>
        <begin position="95"/>
        <end position="113"/>
    </location>
</feature>
<dbReference type="AlphaFoldDB" id="A0ABD3PTS0"/>
<dbReference type="Pfam" id="PF02277">
    <property type="entry name" value="DBI_PRT"/>
    <property type="match status" value="1"/>
</dbReference>
<dbReference type="CDD" id="cd02439">
    <property type="entry name" value="DMB-PRT_CobT"/>
    <property type="match status" value="1"/>
</dbReference>
<dbReference type="InterPro" id="IPR003200">
    <property type="entry name" value="Nict_dMeBzImd_PRibTrfase"/>
</dbReference>
<gene>
    <name evidence="11" type="ORF">HJC23_012074</name>
</gene>
<evidence type="ECO:0000256" key="1">
    <source>
        <dbReference type="ARBA" id="ARBA00005049"/>
    </source>
</evidence>
<evidence type="ECO:0000256" key="2">
    <source>
        <dbReference type="ARBA" id="ARBA00007110"/>
    </source>
</evidence>
<feature type="non-terminal residue" evidence="11">
    <location>
        <position position="1"/>
    </location>
</feature>
<evidence type="ECO:0000256" key="4">
    <source>
        <dbReference type="ARBA" id="ARBA00015486"/>
    </source>
</evidence>
<dbReference type="EC" id="2.4.2.21" evidence="3"/>
<dbReference type="SUPFAM" id="SSF52733">
    <property type="entry name" value="Nicotinate mononucleotide:5,6-dimethylbenzimidazole phosphoribosyltransferase (CobT)"/>
    <property type="match status" value="1"/>
</dbReference>
<dbReference type="GO" id="GO:0008939">
    <property type="term" value="F:nicotinate-nucleotide-dimethylbenzimidazole phosphoribosyltransferase activity"/>
    <property type="evidence" value="ECO:0007669"/>
    <property type="project" value="UniProtKB-EC"/>
</dbReference>
<keyword evidence="10" id="KW-0812">Transmembrane</keyword>
<organism evidence="11 12">
    <name type="scientific">Cyclotella cryptica</name>
    <dbReference type="NCBI Taxonomy" id="29204"/>
    <lineage>
        <taxon>Eukaryota</taxon>
        <taxon>Sar</taxon>
        <taxon>Stramenopiles</taxon>
        <taxon>Ochrophyta</taxon>
        <taxon>Bacillariophyta</taxon>
        <taxon>Coscinodiscophyceae</taxon>
        <taxon>Thalassiosirophycidae</taxon>
        <taxon>Stephanodiscales</taxon>
        <taxon>Stephanodiscaceae</taxon>
        <taxon>Cyclotella</taxon>
    </lineage>
</organism>
<dbReference type="Proteomes" id="UP001516023">
    <property type="component" value="Unassembled WGS sequence"/>
</dbReference>
<keyword evidence="10" id="KW-1133">Transmembrane helix</keyword>
<dbReference type="PANTHER" id="PTHR43463">
    <property type="entry name" value="NICOTINATE-NUCLEOTIDE--DIMETHYLBENZIMIDAZOLE PHOSPHORIBOSYLTRANSFERASE"/>
    <property type="match status" value="1"/>
</dbReference>
<evidence type="ECO:0000256" key="6">
    <source>
        <dbReference type="ARBA" id="ARBA00022676"/>
    </source>
</evidence>
<feature type="transmembrane region" description="Helical" evidence="10">
    <location>
        <begin position="172"/>
        <end position="194"/>
    </location>
</feature>
<comment type="similarity">
    <text evidence="2">Belongs to the CobT family.</text>
</comment>
<feature type="transmembrane region" description="Helical" evidence="10">
    <location>
        <begin position="244"/>
        <end position="273"/>
    </location>
</feature>
<dbReference type="PANTHER" id="PTHR43463:SF1">
    <property type="entry name" value="NICOTINATE-NUCLEOTIDE--DIMETHYLBENZIMIDAZOLE PHOSPHORIBOSYLTRANSFERASE"/>
    <property type="match status" value="1"/>
</dbReference>
<evidence type="ECO:0000313" key="12">
    <source>
        <dbReference type="Proteomes" id="UP001516023"/>
    </source>
</evidence>
<dbReference type="HAMAP" id="MF_00719">
    <property type="entry name" value="CobS"/>
    <property type="match status" value="1"/>
</dbReference>
<evidence type="ECO:0000256" key="10">
    <source>
        <dbReference type="SAM" id="Phobius"/>
    </source>
</evidence>
<evidence type="ECO:0000313" key="11">
    <source>
        <dbReference type="EMBL" id="KAL3791089.1"/>
    </source>
</evidence>
<name>A0ABD3PTS0_9STRA</name>
<proteinExistence type="inferred from homology"/>
<dbReference type="EMBL" id="JABMIG020000118">
    <property type="protein sequence ID" value="KAL3791089.1"/>
    <property type="molecule type" value="Genomic_DNA"/>
</dbReference>
<keyword evidence="12" id="KW-1185">Reference proteome</keyword>
<keyword evidence="7" id="KW-0808">Transferase</keyword>
<dbReference type="Gene3D" id="1.10.1610.10">
    <property type="match status" value="1"/>
</dbReference>
<comment type="pathway">
    <text evidence="1">Nucleoside biosynthesis; alpha-ribazole biosynthesis; alpha-ribazole from 5,6-dimethylbenzimidazole: step 1/2.</text>
</comment>
<evidence type="ECO:0000256" key="7">
    <source>
        <dbReference type="ARBA" id="ARBA00022679"/>
    </source>
</evidence>
<keyword evidence="5" id="KW-0169">Cobalamin biosynthesis</keyword>
<reference evidence="11 12" key="1">
    <citation type="journal article" date="2020" name="G3 (Bethesda)">
        <title>Improved Reference Genome for Cyclotella cryptica CCMP332, a Model for Cell Wall Morphogenesis, Salinity Adaptation, and Lipid Production in Diatoms (Bacillariophyta).</title>
        <authorList>
            <person name="Roberts W.R."/>
            <person name="Downey K.M."/>
            <person name="Ruck E.C."/>
            <person name="Traller J.C."/>
            <person name="Alverson A.J."/>
        </authorList>
    </citation>
    <scope>NUCLEOTIDE SEQUENCE [LARGE SCALE GENOMIC DNA]</scope>
    <source>
        <strain evidence="11 12">CCMP332</strain>
    </source>
</reference>
<dbReference type="InterPro" id="IPR023195">
    <property type="entry name" value="Nict_dMeBzImd_PRibTrfase_N"/>
</dbReference>
<dbReference type="Pfam" id="PF02654">
    <property type="entry name" value="CobS"/>
    <property type="match status" value="1"/>
</dbReference>
<keyword evidence="10" id="KW-0472">Membrane</keyword>
<dbReference type="InterPro" id="IPR003805">
    <property type="entry name" value="CobS"/>
</dbReference>
<protein>
    <recommendedName>
        <fullName evidence="4">Nicotinate-nucleotide--dimethylbenzimidazole phosphoribosyltransferase</fullName>
        <ecNumber evidence="3">2.4.2.21</ecNumber>
    </recommendedName>
    <alternativeName>
        <fullName evidence="8">N(1)-alpha-phosphoribosyltransferase</fullName>
    </alternativeName>
</protein>
<comment type="caution">
    <text evidence="11">The sequence shown here is derived from an EMBL/GenBank/DDBJ whole genome shotgun (WGS) entry which is preliminary data.</text>
</comment>
<evidence type="ECO:0000256" key="8">
    <source>
        <dbReference type="ARBA" id="ARBA00030686"/>
    </source>
</evidence>
<evidence type="ECO:0000256" key="9">
    <source>
        <dbReference type="ARBA" id="ARBA00047340"/>
    </source>
</evidence>